<keyword evidence="2" id="KW-1185">Reference proteome</keyword>
<dbReference type="OrthoDB" id="3267861at2759"/>
<dbReference type="STRING" id="230819.A0A5C3KXL2"/>
<feature type="non-terminal residue" evidence="1">
    <location>
        <position position="1"/>
    </location>
</feature>
<evidence type="ECO:0000313" key="2">
    <source>
        <dbReference type="Proteomes" id="UP000307440"/>
    </source>
</evidence>
<evidence type="ECO:0000313" key="1">
    <source>
        <dbReference type="EMBL" id="TFK20678.1"/>
    </source>
</evidence>
<dbReference type="AlphaFoldDB" id="A0A5C3KXL2"/>
<name>A0A5C3KXL2_COPMA</name>
<gene>
    <name evidence="1" type="ORF">FA15DRAFT_554103</name>
</gene>
<proteinExistence type="predicted"/>
<reference evidence="1 2" key="1">
    <citation type="journal article" date="2019" name="Nat. Ecol. Evol.">
        <title>Megaphylogeny resolves global patterns of mushroom evolution.</title>
        <authorList>
            <person name="Varga T."/>
            <person name="Krizsan K."/>
            <person name="Foldi C."/>
            <person name="Dima B."/>
            <person name="Sanchez-Garcia M."/>
            <person name="Sanchez-Ramirez S."/>
            <person name="Szollosi G.J."/>
            <person name="Szarkandi J.G."/>
            <person name="Papp V."/>
            <person name="Albert L."/>
            <person name="Andreopoulos W."/>
            <person name="Angelini C."/>
            <person name="Antonin V."/>
            <person name="Barry K.W."/>
            <person name="Bougher N.L."/>
            <person name="Buchanan P."/>
            <person name="Buyck B."/>
            <person name="Bense V."/>
            <person name="Catcheside P."/>
            <person name="Chovatia M."/>
            <person name="Cooper J."/>
            <person name="Damon W."/>
            <person name="Desjardin D."/>
            <person name="Finy P."/>
            <person name="Geml J."/>
            <person name="Haridas S."/>
            <person name="Hughes K."/>
            <person name="Justo A."/>
            <person name="Karasinski D."/>
            <person name="Kautmanova I."/>
            <person name="Kiss B."/>
            <person name="Kocsube S."/>
            <person name="Kotiranta H."/>
            <person name="LaButti K.M."/>
            <person name="Lechner B.E."/>
            <person name="Liimatainen K."/>
            <person name="Lipzen A."/>
            <person name="Lukacs Z."/>
            <person name="Mihaltcheva S."/>
            <person name="Morgado L.N."/>
            <person name="Niskanen T."/>
            <person name="Noordeloos M.E."/>
            <person name="Ohm R.A."/>
            <person name="Ortiz-Santana B."/>
            <person name="Ovrebo C."/>
            <person name="Racz N."/>
            <person name="Riley R."/>
            <person name="Savchenko A."/>
            <person name="Shiryaev A."/>
            <person name="Soop K."/>
            <person name="Spirin V."/>
            <person name="Szebenyi C."/>
            <person name="Tomsovsky M."/>
            <person name="Tulloss R.E."/>
            <person name="Uehling J."/>
            <person name="Grigoriev I.V."/>
            <person name="Vagvolgyi C."/>
            <person name="Papp T."/>
            <person name="Martin F.M."/>
            <person name="Miettinen O."/>
            <person name="Hibbett D.S."/>
            <person name="Nagy L.G."/>
        </authorList>
    </citation>
    <scope>NUCLEOTIDE SEQUENCE [LARGE SCALE GENOMIC DNA]</scope>
    <source>
        <strain evidence="1 2">CBS 121175</strain>
    </source>
</reference>
<dbReference type="EMBL" id="ML210291">
    <property type="protein sequence ID" value="TFK20678.1"/>
    <property type="molecule type" value="Genomic_DNA"/>
</dbReference>
<sequence length="119" mass="13939">IIREWDSVMATEVKKSGKALQRHTCRDVCHKYGNHDRCRFLYPHEIVEASNFDPKTNTVALLCRDSTVNYFNPYILVFCRHNNDLKCILSSRSAKAAMFYITDYITKMDSKTYEMLSLM</sequence>
<feature type="non-terminal residue" evidence="1">
    <location>
        <position position="119"/>
    </location>
</feature>
<protein>
    <submittedName>
        <fullName evidence="1">Uncharacterized protein</fullName>
    </submittedName>
</protein>
<organism evidence="1 2">
    <name type="scientific">Coprinopsis marcescibilis</name>
    <name type="common">Agaric fungus</name>
    <name type="synonym">Psathyrella marcescibilis</name>
    <dbReference type="NCBI Taxonomy" id="230819"/>
    <lineage>
        <taxon>Eukaryota</taxon>
        <taxon>Fungi</taxon>
        <taxon>Dikarya</taxon>
        <taxon>Basidiomycota</taxon>
        <taxon>Agaricomycotina</taxon>
        <taxon>Agaricomycetes</taxon>
        <taxon>Agaricomycetidae</taxon>
        <taxon>Agaricales</taxon>
        <taxon>Agaricineae</taxon>
        <taxon>Psathyrellaceae</taxon>
        <taxon>Coprinopsis</taxon>
    </lineage>
</organism>
<dbReference type="Proteomes" id="UP000307440">
    <property type="component" value="Unassembled WGS sequence"/>
</dbReference>
<accession>A0A5C3KXL2</accession>